<dbReference type="GO" id="GO:0030246">
    <property type="term" value="F:carbohydrate binding"/>
    <property type="evidence" value="ECO:0007669"/>
    <property type="project" value="UniProtKB-KW"/>
</dbReference>
<dbReference type="InterPro" id="IPR018114">
    <property type="entry name" value="TRYPSIN_HIS"/>
</dbReference>
<dbReference type="KEGG" id="dpte:113799737"/>
<sequence>MMMITSFFQCDRLDNLMSKHWHYCGQSLHQRNRIIMSNKTTTTATDDNQFSTKPQNQTTFEARFDFILKSQHECSYDDDDDSNELSARIVGGQNAERNEFPWQISLRRYNKILNKWYHSCGGVVIDSHWILTAAHCVLGSNDPNHYRVRLGEYDYSMDEGYELDYNVSHIFAHNDFNFQTVEPDICLLKLSKEIDFGPDSNIRPICFTQLPPTTNSTRIIESFVEKKPSTCISTGWGKTVFREFEQDGEFPKILQKVCVNIVDHQDCRRRYSEVINVTDTMICLGEGGSGTCEGDSGGPFQCIDNLMMKNAIEAQPRWSLYGLTSWAIGCAEDQFPSVATNILALREWINAQMQESNLNV</sequence>
<proteinExistence type="predicted"/>
<evidence type="ECO:0000256" key="5">
    <source>
        <dbReference type="ARBA" id="ARBA00022734"/>
    </source>
</evidence>
<dbReference type="FunFam" id="2.40.10.10:FF:000120">
    <property type="entry name" value="Putative serine protease"/>
    <property type="match status" value="1"/>
</dbReference>
<dbReference type="GO" id="GO:0007155">
    <property type="term" value="P:cell adhesion"/>
    <property type="evidence" value="ECO:0007669"/>
    <property type="project" value="UniProtKB-KW"/>
</dbReference>
<dbReference type="PANTHER" id="PTHR24252">
    <property type="entry name" value="ACROSIN-RELATED"/>
    <property type="match status" value="1"/>
</dbReference>
<dbReference type="Pfam" id="PF00089">
    <property type="entry name" value="Trypsin"/>
    <property type="match status" value="1"/>
</dbReference>
<keyword evidence="9" id="KW-0130">Cell adhesion</keyword>
<dbReference type="PRINTS" id="PR00722">
    <property type="entry name" value="CHYMOTRYPSIN"/>
</dbReference>
<evidence type="ECO:0000256" key="10">
    <source>
        <dbReference type="ARBA" id="ARBA00023157"/>
    </source>
</evidence>
<evidence type="ECO:0000256" key="4">
    <source>
        <dbReference type="ARBA" id="ARBA00022729"/>
    </source>
</evidence>
<protein>
    <recommendedName>
        <fullName evidence="12">limulus clotting factor C</fullName>
        <ecNumber evidence="12">3.4.21.84</ecNumber>
    </recommendedName>
</protein>
<dbReference type="PANTHER" id="PTHR24252:SF7">
    <property type="entry name" value="HYALIN"/>
    <property type="match status" value="1"/>
</dbReference>
<dbReference type="OrthoDB" id="10059102at2759"/>
<dbReference type="RefSeq" id="XP_027206228.1">
    <property type="nucleotide sequence ID" value="XM_027350427.1"/>
</dbReference>
<dbReference type="GO" id="GO:0004252">
    <property type="term" value="F:serine-type endopeptidase activity"/>
    <property type="evidence" value="ECO:0007669"/>
    <property type="project" value="InterPro"/>
</dbReference>
<feature type="domain" description="Peptidase S1" evidence="14">
    <location>
        <begin position="89"/>
        <end position="354"/>
    </location>
</feature>
<dbReference type="Gene3D" id="2.40.10.10">
    <property type="entry name" value="Trypsin-like serine proteases"/>
    <property type="match status" value="1"/>
</dbReference>
<keyword evidence="15" id="KW-1185">Reference proteome</keyword>
<dbReference type="SMART" id="SM00020">
    <property type="entry name" value="Tryp_SPc"/>
    <property type="match status" value="1"/>
</dbReference>
<keyword evidence="10" id="KW-1015">Disulfide bond</keyword>
<keyword evidence="4" id="KW-0732">Signal</keyword>
<dbReference type="OMA" id="FKECISS"/>
<evidence type="ECO:0000256" key="2">
    <source>
        <dbReference type="ARBA" id="ARBA00022659"/>
    </source>
</evidence>
<evidence type="ECO:0000256" key="8">
    <source>
        <dbReference type="ARBA" id="ARBA00022825"/>
    </source>
</evidence>
<evidence type="ECO:0000256" key="6">
    <source>
        <dbReference type="ARBA" id="ARBA00022801"/>
    </source>
</evidence>
<dbReference type="InterPro" id="IPR033116">
    <property type="entry name" value="TRYPSIN_SER"/>
</dbReference>
<evidence type="ECO:0000256" key="1">
    <source>
        <dbReference type="ARBA" id="ARBA00022536"/>
    </source>
</evidence>
<organism evidence="15 16">
    <name type="scientific">Dermatophagoides pteronyssinus</name>
    <name type="common">European house dust mite</name>
    <dbReference type="NCBI Taxonomy" id="6956"/>
    <lineage>
        <taxon>Eukaryota</taxon>
        <taxon>Metazoa</taxon>
        <taxon>Ecdysozoa</taxon>
        <taxon>Arthropoda</taxon>
        <taxon>Chelicerata</taxon>
        <taxon>Arachnida</taxon>
        <taxon>Acari</taxon>
        <taxon>Acariformes</taxon>
        <taxon>Sarcoptiformes</taxon>
        <taxon>Astigmata</taxon>
        <taxon>Psoroptidia</taxon>
        <taxon>Analgoidea</taxon>
        <taxon>Pyroglyphidae</taxon>
        <taxon>Dermatophagoidinae</taxon>
        <taxon>Dermatophagoides</taxon>
    </lineage>
</organism>
<keyword evidence="7" id="KW-0353">Hemolymph clotting</keyword>
<dbReference type="InParanoid" id="A0A6P6YKZ7"/>
<evidence type="ECO:0000259" key="14">
    <source>
        <dbReference type="PROSITE" id="PS50240"/>
    </source>
</evidence>
<keyword evidence="2" id="KW-0768">Sushi</keyword>
<gene>
    <name evidence="16" type="primary">LOC113799737</name>
</gene>
<name>A0A6P6YKZ7_DERPT</name>
<dbReference type="SUPFAM" id="SSF50494">
    <property type="entry name" value="Trypsin-like serine proteases"/>
    <property type="match status" value="1"/>
</dbReference>
<dbReference type="InterPro" id="IPR001314">
    <property type="entry name" value="Peptidase_S1A"/>
</dbReference>
<dbReference type="AlphaFoldDB" id="A0A6P6YKZ7"/>
<keyword evidence="5" id="KW-0430">Lectin</keyword>
<dbReference type="InterPro" id="IPR043504">
    <property type="entry name" value="Peptidase_S1_PA_chymotrypsin"/>
</dbReference>
<evidence type="ECO:0000313" key="16">
    <source>
        <dbReference type="RefSeq" id="XP_027206228.1"/>
    </source>
</evidence>
<evidence type="ECO:0000256" key="13">
    <source>
        <dbReference type="RuleBase" id="RU363034"/>
    </source>
</evidence>
<dbReference type="PROSITE" id="PS00134">
    <property type="entry name" value="TRYPSIN_HIS"/>
    <property type="match status" value="1"/>
</dbReference>
<keyword evidence="6 13" id="KW-0378">Hydrolase</keyword>
<evidence type="ECO:0000256" key="7">
    <source>
        <dbReference type="ARBA" id="ARBA00022820"/>
    </source>
</evidence>
<reference evidence="16" key="1">
    <citation type="submission" date="2025-08" db="UniProtKB">
        <authorList>
            <consortium name="RefSeq"/>
        </authorList>
    </citation>
    <scope>IDENTIFICATION</scope>
    <source>
        <strain evidence="16">Airmid</strain>
    </source>
</reference>
<comment type="catalytic activity">
    <reaction evidence="11">
        <text>Selective cleavage of 103-Arg-|-Ser-104 and 124-Ile-|-Ile-125 bonds in Limulus clotting factor B to form activated factor B. Cleavage of -Pro-Arg-|-Xaa- bonds in synthetic substrates.</text>
        <dbReference type="EC" id="3.4.21.84"/>
    </reaction>
</comment>
<dbReference type="InterPro" id="IPR001254">
    <property type="entry name" value="Trypsin_dom"/>
</dbReference>
<dbReference type="GO" id="GO:0006508">
    <property type="term" value="P:proteolysis"/>
    <property type="evidence" value="ECO:0007669"/>
    <property type="project" value="UniProtKB-KW"/>
</dbReference>
<dbReference type="GO" id="GO:0042381">
    <property type="term" value="P:hemolymph coagulation"/>
    <property type="evidence" value="ECO:0007669"/>
    <property type="project" value="UniProtKB-KW"/>
</dbReference>
<accession>A0A6P6YKZ7</accession>
<dbReference type="EC" id="3.4.21.84" evidence="12"/>
<evidence type="ECO:0000313" key="15">
    <source>
        <dbReference type="Proteomes" id="UP000515146"/>
    </source>
</evidence>
<keyword evidence="3 13" id="KW-0645">Protease</keyword>
<keyword evidence="1" id="KW-0245">EGF-like domain</keyword>
<evidence type="ECO:0000256" key="3">
    <source>
        <dbReference type="ARBA" id="ARBA00022670"/>
    </source>
</evidence>
<evidence type="ECO:0000256" key="9">
    <source>
        <dbReference type="ARBA" id="ARBA00022889"/>
    </source>
</evidence>
<dbReference type="CDD" id="cd00190">
    <property type="entry name" value="Tryp_SPc"/>
    <property type="match status" value="1"/>
</dbReference>
<keyword evidence="8 13" id="KW-0720">Serine protease</keyword>
<evidence type="ECO:0000256" key="12">
    <source>
        <dbReference type="ARBA" id="ARBA00066707"/>
    </source>
</evidence>
<dbReference type="Proteomes" id="UP000515146">
    <property type="component" value="Unplaced"/>
</dbReference>
<dbReference type="PROSITE" id="PS50240">
    <property type="entry name" value="TRYPSIN_DOM"/>
    <property type="match status" value="1"/>
</dbReference>
<dbReference type="PROSITE" id="PS00135">
    <property type="entry name" value="TRYPSIN_SER"/>
    <property type="match status" value="1"/>
</dbReference>
<dbReference type="InterPro" id="IPR009003">
    <property type="entry name" value="Peptidase_S1_PA"/>
</dbReference>
<evidence type="ECO:0000256" key="11">
    <source>
        <dbReference type="ARBA" id="ARBA00052079"/>
    </source>
</evidence>